<evidence type="ECO:0000256" key="1">
    <source>
        <dbReference type="PROSITE-ProRule" id="PRU01373"/>
    </source>
</evidence>
<comment type="pathway">
    <text evidence="1">Cell wall biogenesis; peptidoglycan biosynthesis.</text>
</comment>
<sequence>MQPQAKSEFLDAVQKGVLLGAAVLALVLPPASIGAKQTPRGAAQDFSMARADASGVRHADFAGETPTEDVRQLANWSVHTRDHQNLNFIILDKKDARVWVFDKRGHLKAESPVLLGSAVGDDNAPDIGTKAIADVKPEEKTTAAGRFIAEMGMNTRNEDVVWVDYNAAVSMHRVLTTNADERRLERLATPTPEDNRISYGCINLPKAFYENVVAPTVRTGGAVIYVLPETRSAQQVFGSWDVDKPETRFAQR</sequence>
<feature type="active site" description="Nucleophile" evidence="1">
    <location>
        <position position="201"/>
    </location>
</feature>
<dbReference type="GO" id="GO:0008360">
    <property type="term" value="P:regulation of cell shape"/>
    <property type="evidence" value="ECO:0007669"/>
    <property type="project" value="UniProtKB-UniRule"/>
</dbReference>
<dbReference type="GO" id="GO:0016740">
    <property type="term" value="F:transferase activity"/>
    <property type="evidence" value="ECO:0007669"/>
    <property type="project" value="InterPro"/>
</dbReference>
<feature type="domain" description="L,D-TPase catalytic" evidence="2">
    <location>
        <begin position="87"/>
        <end position="227"/>
    </location>
</feature>
<keyword evidence="1" id="KW-0133">Cell shape</keyword>
<proteinExistence type="predicted"/>
<dbReference type="RefSeq" id="WP_196985690.1">
    <property type="nucleotide sequence ID" value="NZ_JADWYS010000001.1"/>
</dbReference>
<gene>
    <name evidence="3" type="ORF">I5803_07180</name>
</gene>
<dbReference type="PROSITE" id="PS52029">
    <property type="entry name" value="LD_TPASE"/>
    <property type="match status" value="1"/>
</dbReference>
<name>A0A931H3F8_9BURK</name>
<dbReference type="GO" id="GO:0071555">
    <property type="term" value="P:cell wall organization"/>
    <property type="evidence" value="ECO:0007669"/>
    <property type="project" value="UniProtKB-UniRule"/>
</dbReference>
<keyword evidence="1" id="KW-0961">Cell wall biogenesis/degradation</keyword>
<dbReference type="Proteomes" id="UP000651050">
    <property type="component" value="Unassembled WGS sequence"/>
</dbReference>
<evidence type="ECO:0000313" key="4">
    <source>
        <dbReference type="Proteomes" id="UP000651050"/>
    </source>
</evidence>
<dbReference type="EMBL" id="JADWYS010000001">
    <property type="protein sequence ID" value="MBG9387795.1"/>
    <property type="molecule type" value="Genomic_DNA"/>
</dbReference>
<keyword evidence="1" id="KW-0573">Peptidoglycan synthesis</keyword>
<reference evidence="3" key="1">
    <citation type="submission" date="2020-11" db="EMBL/GenBank/DDBJ databases">
        <title>Bacterial whole genome sequence for Caenimonas sp. DR4.4.</title>
        <authorList>
            <person name="Le V."/>
            <person name="Ko S.-R."/>
            <person name="Ahn C.-Y."/>
            <person name="Oh H.-M."/>
        </authorList>
    </citation>
    <scope>NUCLEOTIDE SEQUENCE</scope>
    <source>
        <strain evidence="3">DR4.4</strain>
    </source>
</reference>
<protein>
    <recommendedName>
        <fullName evidence="2">L,D-TPase catalytic domain-containing protein</fullName>
    </recommendedName>
</protein>
<evidence type="ECO:0000259" key="2">
    <source>
        <dbReference type="PROSITE" id="PS52029"/>
    </source>
</evidence>
<keyword evidence="4" id="KW-1185">Reference proteome</keyword>
<feature type="active site" description="Proton donor/acceptor" evidence="1">
    <location>
        <position position="172"/>
    </location>
</feature>
<dbReference type="AlphaFoldDB" id="A0A931H3F8"/>
<dbReference type="InterPro" id="IPR005490">
    <property type="entry name" value="LD_TPept_cat_dom"/>
</dbReference>
<comment type="caution">
    <text evidence="3">The sequence shown here is derived from an EMBL/GenBank/DDBJ whole genome shotgun (WGS) entry which is preliminary data.</text>
</comment>
<accession>A0A931H3F8</accession>
<evidence type="ECO:0000313" key="3">
    <source>
        <dbReference type="EMBL" id="MBG9387795.1"/>
    </source>
</evidence>
<organism evidence="3 4">
    <name type="scientific">Caenimonas aquaedulcis</name>
    <dbReference type="NCBI Taxonomy" id="2793270"/>
    <lineage>
        <taxon>Bacteria</taxon>
        <taxon>Pseudomonadati</taxon>
        <taxon>Pseudomonadota</taxon>
        <taxon>Betaproteobacteria</taxon>
        <taxon>Burkholderiales</taxon>
        <taxon>Comamonadaceae</taxon>
        <taxon>Caenimonas</taxon>
    </lineage>
</organism>
<dbReference type="GO" id="GO:0009252">
    <property type="term" value="P:peptidoglycan biosynthetic process"/>
    <property type="evidence" value="ECO:0007669"/>
    <property type="project" value="UniProtKB-KW"/>
</dbReference>